<dbReference type="SUPFAM" id="SSF46689">
    <property type="entry name" value="Homeodomain-like"/>
    <property type="match status" value="1"/>
</dbReference>
<dbReference type="PROSITE" id="PS00027">
    <property type="entry name" value="HOMEOBOX_1"/>
    <property type="match status" value="1"/>
</dbReference>
<evidence type="ECO:0000256" key="7">
    <source>
        <dbReference type="ARBA" id="ARBA00023163"/>
    </source>
</evidence>
<name>A0AAV4RLB7_9ARAC</name>
<dbReference type="GO" id="GO:0007423">
    <property type="term" value="P:sensory organ development"/>
    <property type="evidence" value="ECO:0007669"/>
    <property type="project" value="UniProtKB-ARBA"/>
</dbReference>
<dbReference type="GO" id="GO:0005634">
    <property type="term" value="C:nucleus"/>
    <property type="evidence" value="ECO:0007669"/>
    <property type="project" value="UniProtKB-SubCell"/>
</dbReference>
<keyword evidence="6 9" id="KW-0371">Homeobox</keyword>
<comment type="caution">
    <text evidence="13">The sequence shown here is derived from an EMBL/GenBank/DDBJ whole genome shotgun (WGS) entry which is preliminary data.</text>
</comment>
<evidence type="ECO:0000256" key="10">
    <source>
        <dbReference type="RuleBase" id="RU000682"/>
    </source>
</evidence>
<dbReference type="FunFam" id="1.10.10.60:FF:000516">
    <property type="entry name" value="Transcription factor Toy"/>
    <property type="match status" value="1"/>
</dbReference>
<sequence>MTNRWLKNNNKLQTFFAPNHDDSNNDDDNHHQDDFQKSFSSRNRTQKMPIHLLSSSLKQRAREAEDVRGNGEAYPSQLGSGNEATSDGNSENNSSADEDSQMRMRLKRKLQRNRTSFANEQIEALEKEFERTHYPDVFARERLAEKIALPEARIQVWFSNRRAKWRREEKLRNQRRTVDQVTASSVATPTAGRLPLNGTFANTMYPSLGQPMGAMTDSYGMTPVSGMTPSSCLQQRDPGAYSYMLHDTLSLGAYSRASCTPAQAMNSHPSYAVSGTSPHSAGVISPGVTVPVQVPGQTPDISVASMERNHPSWNLPPMESTAVRDTETKTKIEDDAKTPPENSQPLVHDFQKVL</sequence>
<dbReference type="GO" id="GO:0048731">
    <property type="term" value="P:system development"/>
    <property type="evidence" value="ECO:0007669"/>
    <property type="project" value="UniProtKB-ARBA"/>
</dbReference>
<evidence type="ECO:0000256" key="1">
    <source>
        <dbReference type="ARBA" id="ARBA00004123"/>
    </source>
</evidence>
<dbReference type="GO" id="GO:0000978">
    <property type="term" value="F:RNA polymerase II cis-regulatory region sequence-specific DNA binding"/>
    <property type="evidence" value="ECO:0007669"/>
    <property type="project" value="TreeGrafter"/>
</dbReference>
<dbReference type="InterPro" id="IPR001356">
    <property type="entry name" value="HD"/>
</dbReference>
<evidence type="ECO:0000256" key="3">
    <source>
        <dbReference type="ARBA" id="ARBA00022473"/>
    </source>
</evidence>
<organism evidence="13 14">
    <name type="scientific">Caerostris darwini</name>
    <dbReference type="NCBI Taxonomy" id="1538125"/>
    <lineage>
        <taxon>Eukaryota</taxon>
        <taxon>Metazoa</taxon>
        <taxon>Ecdysozoa</taxon>
        <taxon>Arthropoda</taxon>
        <taxon>Chelicerata</taxon>
        <taxon>Arachnida</taxon>
        <taxon>Araneae</taxon>
        <taxon>Araneomorphae</taxon>
        <taxon>Entelegynae</taxon>
        <taxon>Araneoidea</taxon>
        <taxon>Araneidae</taxon>
        <taxon>Caerostris</taxon>
    </lineage>
</organism>
<feature type="compositionally biased region" description="Low complexity" evidence="11">
    <location>
        <begin position="86"/>
        <end position="95"/>
    </location>
</feature>
<dbReference type="InterPro" id="IPR009057">
    <property type="entry name" value="Homeodomain-like_sf"/>
</dbReference>
<keyword evidence="3" id="KW-0217">Developmental protein</keyword>
<reference evidence="13 14" key="1">
    <citation type="submission" date="2021-06" db="EMBL/GenBank/DDBJ databases">
        <title>Caerostris darwini draft genome.</title>
        <authorList>
            <person name="Kono N."/>
            <person name="Arakawa K."/>
        </authorList>
    </citation>
    <scope>NUCLEOTIDE SEQUENCE [LARGE SCALE GENOMIC DNA]</scope>
</reference>
<gene>
    <name evidence="13" type="primary">pax6a</name>
    <name evidence="13" type="ORF">CDAR_42201</name>
</gene>
<dbReference type="Gene3D" id="1.10.10.60">
    <property type="entry name" value="Homeodomain-like"/>
    <property type="match status" value="1"/>
</dbReference>
<dbReference type="PROSITE" id="PS50071">
    <property type="entry name" value="HOMEOBOX_2"/>
    <property type="match status" value="1"/>
</dbReference>
<evidence type="ECO:0000256" key="5">
    <source>
        <dbReference type="ARBA" id="ARBA00023125"/>
    </source>
</evidence>
<evidence type="ECO:0000256" key="11">
    <source>
        <dbReference type="SAM" id="MobiDB-lite"/>
    </source>
</evidence>
<feature type="compositionally biased region" description="Basic and acidic residues" evidence="11">
    <location>
        <begin position="60"/>
        <end position="69"/>
    </location>
</feature>
<dbReference type="PANTHER" id="PTHR45636:SF41">
    <property type="entry name" value="PAIRED BOX PROTEIN PAX-6-RELATED"/>
    <property type="match status" value="1"/>
</dbReference>
<dbReference type="CDD" id="cd00086">
    <property type="entry name" value="homeodomain"/>
    <property type="match status" value="1"/>
</dbReference>
<evidence type="ECO:0000256" key="6">
    <source>
        <dbReference type="ARBA" id="ARBA00023155"/>
    </source>
</evidence>
<dbReference type="GO" id="GO:0000981">
    <property type="term" value="F:DNA-binding transcription factor activity, RNA polymerase II-specific"/>
    <property type="evidence" value="ECO:0007669"/>
    <property type="project" value="InterPro"/>
</dbReference>
<dbReference type="GO" id="GO:0045944">
    <property type="term" value="P:positive regulation of transcription by RNA polymerase II"/>
    <property type="evidence" value="ECO:0007669"/>
    <property type="project" value="UniProtKB-ARBA"/>
</dbReference>
<evidence type="ECO:0000256" key="8">
    <source>
        <dbReference type="ARBA" id="ARBA00023242"/>
    </source>
</evidence>
<dbReference type="Proteomes" id="UP001054837">
    <property type="component" value="Unassembled WGS sequence"/>
</dbReference>
<evidence type="ECO:0000313" key="13">
    <source>
        <dbReference type="EMBL" id="GIY21065.1"/>
    </source>
</evidence>
<dbReference type="GO" id="GO:0009653">
    <property type="term" value="P:anatomical structure morphogenesis"/>
    <property type="evidence" value="ECO:0007669"/>
    <property type="project" value="UniProtKB-ARBA"/>
</dbReference>
<feature type="DNA-binding region" description="Homeobox" evidence="9">
    <location>
        <begin position="110"/>
        <end position="169"/>
    </location>
</feature>
<feature type="domain" description="Homeobox" evidence="12">
    <location>
        <begin position="108"/>
        <end position="168"/>
    </location>
</feature>
<dbReference type="PANTHER" id="PTHR45636">
    <property type="entry name" value="PAIRED BOX PROTEIN PAX-6-RELATED-RELATED"/>
    <property type="match status" value="1"/>
</dbReference>
<dbReference type="InterPro" id="IPR043565">
    <property type="entry name" value="PAX_fam"/>
</dbReference>
<feature type="compositionally biased region" description="Basic and acidic residues" evidence="11">
    <location>
        <begin position="322"/>
        <end position="338"/>
    </location>
</feature>
<keyword evidence="8 9" id="KW-0539">Nucleus</keyword>
<evidence type="ECO:0000313" key="14">
    <source>
        <dbReference type="Proteomes" id="UP001054837"/>
    </source>
</evidence>
<evidence type="ECO:0000256" key="2">
    <source>
        <dbReference type="ARBA" id="ARBA00005733"/>
    </source>
</evidence>
<keyword evidence="4" id="KW-0805">Transcription regulation</keyword>
<comment type="subcellular location">
    <subcellularLocation>
        <location evidence="1 9 10">Nucleus</location>
    </subcellularLocation>
</comment>
<protein>
    <submittedName>
        <fullName evidence="13">Paired box protein Pax-6</fullName>
    </submittedName>
</protein>
<keyword evidence="7" id="KW-0804">Transcription</keyword>
<dbReference type="InterPro" id="IPR017970">
    <property type="entry name" value="Homeobox_CS"/>
</dbReference>
<keyword evidence="14" id="KW-1185">Reference proteome</keyword>
<dbReference type="SMART" id="SM00389">
    <property type="entry name" value="HOX"/>
    <property type="match status" value="1"/>
</dbReference>
<dbReference type="EMBL" id="BPLQ01006245">
    <property type="protein sequence ID" value="GIY21065.1"/>
    <property type="molecule type" value="Genomic_DNA"/>
</dbReference>
<feature type="region of interest" description="Disordered" evidence="11">
    <location>
        <begin position="1"/>
        <end position="103"/>
    </location>
</feature>
<dbReference type="Pfam" id="PF00046">
    <property type="entry name" value="Homeodomain"/>
    <property type="match status" value="1"/>
</dbReference>
<accession>A0AAV4RLB7</accession>
<comment type="similarity">
    <text evidence="2">Belongs to the paired homeobox family.</text>
</comment>
<evidence type="ECO:0000259" key="12">
    <source>
        <dbReference type="PROSITE" id="PS50071"/>
    </source>
</evidence>
<feature type="compositionally biased region" description="Basic and acidic residues" evidence="11">
    <location>
        <begin position="19"/>
        <end position="36"/>
    </location>
</feature>
<evidence type="ECO:0000256" key="4">
    <source>
        <dbReference type="ARBA" id="ARBA00023015"/>
    </source>
</evidence>
<evidence type="ECO:0000256" key="9">
    <source>
        <dbReference type="PROSITE-ProRule" id="PRU00108"/>
    </source>
</evidence>
<dbReference type="AlphaFoldDB" id="A0AAV4RLB7"/>
<feature type="compositionally biased region" description="Polar residues" evidence="11">
    <location>
        <begin position="1"/>
        <end position="13"/>
    </location>
</feature>
<feature type="region of interest" description="Disordered" evidence="11">
    <location>
        <begin position="308"/>
        <end position="354"/>
    </location>
</feature>
<proteinExistence type="inferred from homology"/>
<dbReference type="GO" id="GO:0030154">
    <property type="term" value="P:cell differentiation"/>
    <property type="evidence" value="ECO:0007669"/>
    <property type="project" value="UniProtKB-ARBA"/>
</dbReference>
<keyword evidence="5 9" id="KW-0238">DNA-binding</keyword>